<gene>
    <name evidence="12" type="ORF">DWV06_17285</name>
</gene>
<dbReference type="InterPro" id="IPR036388">
    <property type="entry name" value="WH-like_DNA-bd_sf"/>
</dbReference>
<dbReference type="Gene3D" id="6.10.250.690">
    <property type="match status" value="1"/>
</dbReference>
<dbReference type="GO" id="GO:0000156">
    <property type="term" value="F:phosphorelay response regulator activity"/>
    <property type="evidence" value="ECO:0007669"/>
    <property type="project" value="TreeGrafter"/>
</dbReference>
<dbReference type="PROSITE" id="PS50110">
    <property type="entry name" value="RESPONSE_REGULATORY"/>
    <property type="match status" value="1"/>
</dbReference>
<evidence type="ECO:0000256" key="4">
    <source>
        <dbReference type="ARBA" id="ARBA00023015"/>
    </source>
</evidence>
<organism evidence="12 13">
    <name type="scientific">Anaerosacchariphilus polymeriproducens</name>
    <dbReference type="NCBI Taxonomy" id="1812858"/>
    <lineage>
        <taxon>Bacteria</taxon>
        <taxon>Bacillati</taxon>
        <taxon>Bacillota</taxon>
        <taxon>Clostridia</taxon>
        <taxon>Lachnospirales</taxon>
        <taxon>Lachnospiraceae</taxon>
        <taxon>Anaerosacchariphilus</taxon>
    </lineage>
</organism>
<dbReference type="RefSeq" id="WP_115483452.1">
    <property type="nucleotide sequence ID" value="NZ_QRCT01000050.1"/>
</dbReference>
<dbReference type="Pfam" id="PF00486">
    <property type="entry name" value="Trans_reg_C"/>
    <property type="match status" value="1"/>
</dbReference>
<dbReference type="SUPFAM" id="SSF46894">
    <property type="entry name" value="C-terminal effector domain of the bipartite response regulators"/>
    <property type="match status" value="1"/>
</dbReference>
<dbReference type="FunFam" id="3.40.50.2300:FF:000002">
    <property type="entry name" value="DNA-binding response regulator PhoP"/>
    <property type="match status" value="1"/>
</dbReference>
<evidence type="ECO:0000256" key="9">
    <source>
        <dbReference type="PROSITE-ProRule" id="PRU01091"/>
    </source>
</evidence>
<dbReference type="CDD" id="cd00383">
    <property type="entry name" value="trans_reg_C"/>
    <property type="match status" value="1"/>
</dbReference>
<proteinExistence type="predicted"/>
<dbReference type="InterPro" id="IPR001789">
    <property type="entry name" value="Sig_transdc_resp-reg_receiver"/>
</dbReference>
<protein>
    <recommendedName>
        <fullName evidence="1">Stage 0 sporulation protein A homolog</fullName>
    </recommendedName>
</protein>
<evidence type="ECO:0000256" key="5">
    <source>
        <dbReference type="ARBA" id="ARBA00023125"/>
    </source>
</evidence>
<feature type="modified residue" description="4-aspartylphosphate" evidence="8">
    <location>
        <position position="51"/>
    </location>
</feature>
<keyword evidence="3" id="KW-0902">Two-component regulatory system</keyword>
<dbReference type="InterPro" id="IPR001867">
    <property type="entry name" value="OmpR/PhoB-type_DNA-bd"/>
</dbReference>
<dbReference type="PANTHER" id="PTHR48111">
    <property type="entry name" value="REGULATOR OF RPOS"/>
    <property type="match status" value="1"/>
</dbReference>
<accession>A0A371ARR7</accession>
<dbReference type="InterPro" id="IPR011006">
    <property type="entry name" value="CheY-like_superfamily"/>
</dbReference>
<dbReference type="SMART" id="SM00862">
    <property type="entry name" value="Trans_reg_C"/>
    <property type="match status" value="1"/>
</dbReference>
<keyword evidence="4" id="KW-0805">Transcription regulation</keyword>
<keyword evidence="5 9" id="KW-0238">DNA-binding</keyword>
<dbReference type="InterPro" id="IPR016032">
    <property type="entry name" value="Sig_transdc_resp-reg_C-effctor"/>
</dbReference>
<keyword evidence="6" id="KW-0804">Transcription</keyword>
<dbReference type="InterPro" id="IPR039420">
    <property type="entry name" value="WalR-like"/>
</dbReference>
<dbReference type="Pfam" id="PF00072">
    <property type="entry name" value="Response_reg"/>
    <property type="match status" value="1"/>
</dbReference>
<dbReference type="GO" id="GO:0005829">
    <property type="term" value="C:cytosol"/>
    <property type="evidence" value="ECO:0007669"/>
    <property type="project" value="TreeGrafter"/>
</dbReference>
<evidence type="ECO:0000256" key="8">
    <source>
        <dbReference type="PROSITE-ProRule" id="PRU00169"/>
    </source>
</evidence>
<keyword evidence="2 8" id="KW-0597">Phosphoprotein</keyword>
<sequence>MRLLFIEDDEKLCEAVTLHLKNDGYEVDICTNGEDAEYYLSNTVHDVIILDRMLPGIDGMTILKNIRNNKMKTPVIMVTAMGCKQDKIEGLDSGADDYLVKPYDPEELLARIRALLRRPRVMEEYKILRYMDLELNTDTFIASCGQIKVSLTKKEEKLLEYFLLNKNQILTRKQILDRVWGLDNFVEEGNIDNYIFLVRRRLKALNTKVSIKTLHGVGYRMEINADD</sequence>
<feature type="DNA-binding region" description="OmpR/PhoB-type" evidence="9">
    <location>
        <begin position="125"/>
        <end position="223"/>
    </location>
</feature>
<dbReference type="GO" id="GO:0006355">
    <property type="term" value="P:regulation of DNA-templated transcription"/>
    <property type="evidence" value="ECO:0007669"/>
    <property type="project" value="InterPro"/>
</dbReference>
<dbReference type="Proteomes" id="UP000255036">
    <property type="component" value="Unassembled WGS sequence"/>
</dbReference>
<evidence type="ECO:0000259" key="10">
    <source>
        <dbReference type="PROSITE" id="PS50110"/>
    </source>
</evidence>
<dbReference type="SMART" id="SM00448">
    <property type="entry name" value="REC"/>
    <property type="match status" value="1"/>
</dbReference>
<comment type="caution">
    <text evidence="12">The sequence shown here is derived from an EMBL/GenBank/DDBJ whole genome shotgun (WGS) entry which is preliminary data.</text>
</comment>
<evidence type="ECO:0000256" key="6">
    <source>
        <dbReference type="ARBA" id="ARBA00023163"/>
    </source>
</evidence>
<dbReference type="EMBL" id="QRCT01000050">
    <property type="protein sequence ID" value="RDU22271.1"/>
    <property type="molecule type" value="Genomic_DNA"/>
</dbReference>
<dbReference type="OrthoDB" id="9790442at2"/>
<evidence type="ECO:0000313" key="12">
    <source>
        <dbReference type="EMBL" id="RDU22271.1"/>
    </source>
</evidence>
<dbReference type="SUPFAM" id="SSF52172">
    <property type="entry name" value="CheY-like"/>
    <property type="match status" value="1"/>
</dbReference>
<evidence type="ECO:0000256" key="1">
    <source>
        <dbReference type="ARBA" id="ARBA00018672"/>
    </source>
</evidence>
<dbReference type="AlphaFoldDB" id="A0A371ARR7"/>
<dbReference type="Gene3D" id="3.40.50.2300">
    <property type="match status" value="1"/>
</dbReference>
<name>A0A371ARR7_9FIRM</name>
<dbReference type="PROSITE" id="PS51755">
    <property type="entry name" value="OMPR_PHOB"/>
    <property type="match status" value="1"/>
</dbReference>
<dbReference type="GO" id="GO:0000976">
    <property type="term" value="F:transcription cis-regulatory region binding"/>
    <property type="evidence" value="ECO:0007669"/>
    <property type="project" value="TreeGrafter"/>
</dbReference>
<dbReference type="GO" id="GO:0032993">
    <property type="term" value="C:protein-DNA complex"/>
    <property type="evidence" value="ECO:0007669"/>
    <property type="project" value="TreeGrafter"/>
</dbReference>
<dbReference type="Gene3D" id="1.10.10.10">
    <property type="entry name" value="Winged helix-like DNA-binding domain superfamily/Winged helix DNA-binding domain"/>
    <property type="match status" value="1"/>
</dbReference>
<dbReference type="PANTHER" id="PTHR48111:SF22">
    <property type="entry name" value="REGULATOR OF RPOS"/>
    <property type="match status" value="1"/>
</dbReference>
<evidence type="ECO:0000256" key="3">
    <source>
        <dbReference type="ARBA" id="ARBA00023012"/>
    </source>
</evidence>
<evidence type="ECO:0000259" key="11">
    <source>
        <dbReference type="PROSITE" id="PS51755"/>
    </source>
</evidence>
<keyword evidence="13" id="KW-1185">Reference proteome</keyword>
<evidence type="ECO:0000256" key="2">
    <source>
        <dbReference type="ARBA" id="ARBA00022553"/>
    </source>
</evidence>
<feature type="domain" description="OmpR/PhoB-type" evidence="11">
    <location>
        <begin position="125"/>
        <end position="223"/>
    </location>
</feature>
<comment type="function">
    <text evidence="7">May play the central regulatory role in sporulation. It may be an element of the effector pathway responsible for the activation of sporulation genes in response to nutritional stress. Spo0A may act in concert with spo0H (a sigma factor) to control the expression of some genes that are critical to the sporulation process.</text>
</comment>
<feature type="domain" description="Response regulatory" evidence="10">
    <location>
        <begin position="2"/>
        <end position="116"/>
    </location>
</feature>
<evidence type="ECO:0000256" key="7">
    <source>
        <dbReference type="ARBA" id="ARBA00024867"/>
    </source>
</evidence>
<reference evidence="12 13" key="1">
    <citation type="submission" date="2018-07" db="EMBL/GenBank/DDBJ databases">
        <title>Anaerosacharophilus polymeroproducens gen. nov. sp. nov., an anaerobic bacterium isolated from salt field.</title>
        <authorList>
            <person name="Kim W."/>
            <person name="Yang S.-H."/>
            <person name="Oh J."/>
            <person name="Lee J.-H."/>
            <person name="Kwon K.K."/>
        </authorList>
    </citation>
    <scope>NUCLEOTIDE SEQUENCE [LARGE SCALE GENOMIC DNA]</scope>
    <source>
        <strain evidence="12 13">MCWD5</strain>
    </source>
</reference>
<evidence type="ECO:0000313" key="13">
    <source>
        <dbReference type="Proteomes" id="UP000255036"/>
    </source>
</evidence>